<feature type="transmembrane region" description="Helical" evidence="1">
    <location>
        <begin position="37"/>
        <end position="67"/>
    </location>
</feature>
<proteinExistence type="predicted"/>
<feature type="transmembrane region" description="Helical" evidence="1">
    <location>
        <begin position="88"/>
        <end position="107"/>
    </location>
</feature>
<dbReference type="Proteomes" id="UP000590740">
    <property type="component" value="Unassembled WGS sequence"/>
</dbReference>
<feature type="transmembrane region" description="Helical" evidence="1">
    <location>
        <begin position="227"/>
        <end position="248"/>
    </location>
</feature>
<evidence type="ECO:0000313" key="3">
    <source>
        <dbReference type="Proteomes" id="UP000590740"/>
    </source>
</evidence>
<keyword evidence="3" id="KW-1185">Reference proteome</keyword>
<evidence type="ECO:0008006" key="4">
    <source>
        <dbReference type="Google" id="ProtNLM"/>
    </source>
</evidence>
<dbReference type="RefSeq" id="WP_184343986.1">
    <property type="nucleotide sequence ID" value="NZ_JACHIG010000015.1"/>
</dbReference>
<name>A0A7W7YG07_9BACT</name>
<feature type="transmembrane region" description="Helical" evidence="1">
    <location>
        <begin position="127"/>
        <end position="148"/>
    </location>
</feature>
<evidence type="ECO:0000313" key="2">
    <source>
        <dbReference type="EMBL" id="MBB5035322.1"/>
    </source>
</evidence>
<protein>
    <recommendedName>
        <fullName evidence="4">DUF4013 domain-containing protein</fullName>
    </recommendedName>
</protein>
<keyword evidence="1" id="KW-1133">Transmembrane helix</keyword>
<sequence>MTEPTPPPLPSAPVEAEPVPMQEKRGLLQKMGSALEWVFGFVALLVLVAACSVVPVLNFLSLGYLLHVSGTVARKGRFRDGFIGVRKAAVLGSIAAGTWIVVWPARLVSKMWKDAELIAPGSGMARAWHAGLVVVIAITLVHLFWSCVRGGKLRHFLWPQPLRFMRWLRTGQKFEGVQSRITDYVVGLHLPTYFWLGLRGFVGALAWLIVPVGILLAATRLPVGGSVLLSLLGGGLLLAVAIHLPFLQAQFAESGRFGAMFELREVRRLFLRAPLAFWFALIITLLFAVPLYLLKIELTPKELAWLPSLLFVIFIFPARVLTGWAMSRATRREEPRHWFARWTARLGMVPVAVFYTLVVYFTPYLSWNGAWSLLEQHAFLVPAPLMAL</sequence>
<keyword evidence="1" id="KW-0472">Membrane</keyword>
<feature type="transmembrane region" description="Helical" evidence="1">
    <location>
        <begin position="305"/>
        <end position="325"/>
    </location>
</feature>
<feature type="transmembrane region" description="Helical" evidence="1">
    <location>
        <begin position="201"/>
        <end position="221"/>
    </location>
</feature>
<dbReference type="EMBL" id="JACHIG010000015">
    <property type="protein sequence ID" value="MBB5035322.1"/>
    <property type="molecule type" value="Genomic_DNA"/>
</dbReference>
<evidence type="ECO:0000256" key="1">
    <source>
        <dbReference type="SAM" id="Phobius"/>
    </source>
</evidence>
<organism evidence="2 3">
    <name type="scientific">Prosthecobacter vanneervenii</name>
    <dbReference type="NCBI Taxonomy" id="48466"/>
    <lineage>
        <taxon>Bacteria</taxon>
        <taxon>Pseudomonadati</taxon>
        <taxon>Verrucomicrobiota</taxon>
        <taxon>Verrucomicrobiia</taxon>
        <taxon>Verrucomicrobiales</taxon>
        <taxon>Verrucomicrobiaceae</taxon>
        <taxon>Prosthecobacter</taxon>
    </lineage>
</organism>
<feature type="transmembrane region" description="Helical" evidence="1">
    <location>
        <begin position="346"/>
        <end position="365"/>
    </location>
</feature>
<dbReference type="AlphaFoldDB" id="A0A7W7YG07"/>
<feature type="transmembrane region" description="Helical" evidence="1">
    <location>
        <begin position="269"/>
        <end position="293"/>
    </location>
</feature>
<reference evidence="2 3" key="1">
    <citation type="submission" date="2020-08" db="EMBL/GenBank/DDBJ databases">
        <title>Genomic Encyclopedia of Type Strains, Phase IV (KMG-IV): sequencing the most valuable type-strain genomes for metagenomic binning, comparative biology and taxonomic classification.</title>
        <authorList>
            <person name="Goeker M."/>
        </authorList>
    </citation>
    <scope>NUCLEOTIDE SEQUENCE [LARGE SCALE GENOMIC DNA]</scope>
    <source>
        <strain evidence="2 3">DSM 12252</strain>
    </source>
</reference>
<accession>A0A7W7YG07</accession>
<comment type="caution">
    <text evidence="2">The sequence shown here is derived from an EMBL/GenBank/DDBJ whole genome shotgun (WGS) entry which is preliminary data.</text>
</comment>
<keyword evidence="1" id="KW-0812">Transmembrane</keyword>
<gene>
    <name evidence="2" type="ORF">HNQ65_004932</name>
</gene>